<feature type="transmembrane region" description="Helical" evidence="1">
    <location>
        <begin position="165"/>
        <end position="186"/>
    </location>
</feature>
<keyword evidence="1" id="KW-0812">Transmembrane</keyword>
<feature type="transmembrane region" description="Helical" evidence="1">
    <location>
        <begin position="32"/>
        <end position="52"/>
    </location>
</feature>
<feature type="transmembrane region" description="Helical" evidence="1">
    <location>
        <begin position="192"/>
        <end position="208"/>
    </location>
</feature>
<dbReference type="Pfam" id="PF04332">
    <property type="entry name" value="DUF475"/>
    <property type="match status" value="1"/>
</dbReference>
<name>L0A4N5_DEIPD</name>
<feature type="transmembrane region" description="Helical" evidence="1">
    <location>
        <begin position="7"/>
        <end position="26"/>
    </location>
</feature>
<keyword evidence="3" id="KW-1185">Reference proteome</keyword>
<proteinExistence type="predicted"/>
<sequence>MFLKHFGFGILFSLLCIVGAAVYGLATGNITIALQFAFIAVVLGVMEVSLSFDNAVVNAKVLHTMDAVWRRRFLTWGIAIAVVGMRFVFPILIVMVTAGLGFGQVVSLAFTDAQAYSAHLHDAHVMISAFGGTFLLLVFLHYFLDRGKDLHWIGPIERRLARAGHLDKIEVSITLTALLGLVAFFVAPGEKYEALLSGGLGILTYLLVKSLAGLFEPSDNDANDATRPPRPTAGVVAQTATRAGAMSFLYLEVLDASFSLDGVIGAFAISKEIVIIAAGLAIGAVFVRSMTVWLVEAGTLAQYKYLEHGAHYGIGALAVIMLLHMNRAVHIPELITGLIGLGFILLSVWASIKATRQAHVTRAA</sequence>
<dbReference type="PATRIC" id="fig|937777.3.peg.3427"/>
<reference evidence="3" key="1">
    <citation type="submission" date="2012-03" db="EMBL/GenBank/DDBJ databases">
        <title>Complete sequence of chromosome of Deinococcus peraridilitoris DSM 19664.</title>
        <authorList>
            <person name="Lucas S."/>
            <person name="Copeland A."/>
            <person name="Lapidus A."/>
            <person name="Glavina del Rio T."/>
            <person name="Dalin E."/>
            <person name="Tice H."/>
            <person name="Bruce D."/>
            <person name="Goodwin L."/>
            <person name="Pitluck S."/>
            <person name="Peters L."/>
            <person name="Mikhailova N."/>
            <person name="Lu M."/>
            <person name="Kyrpides N."/>
            <person name="Mavromatis K."/>
            <person name="Ivanova N."/>
            <person name="Brettin T."/>
            <person name="Detter J.C."/>
            <person name="Han C."/>
            <person name="Larimer F."/>
            <person name="Land M."/>
            <person name="Hauser L."/>
            <person name="Markowitz V."/>
            <person name="Cheng J.-F."/>
            <person name="Hugenholtz P."/>
            <person name="Woyke T."/>
            <person name="Wu D."/>
            <person name="Pukall R."/>
            <person name="Steenblock K."/>
            <person name="Brambilla E."/>
            <person name="Klenk H.-P."/>
            <person name="Eisen J.A."/>
        </authorList>
    </citation>
    <scope>NUCLEOTIDE SEQUENCE [LARGE SCALE GENOMIC DNA]</scope>
    <source>
        <strain evidence="3">DSM 19664 / LMG 22246 / CIP 109416 / KR-200</strain>
    </source>
</reference>
<dbReference type="AlphaFoldDB" id="L0A4N5"/>
<feature type="transmembrane region" description="Helical" evidence="1">
    <location>
        <begin position="334"/>
        <end position="352"/>
    </location>
</feature>
<dbReference type="EMBL" id="CP003382">
    <property type="protein sequence ID" value="AFZ68848.1"/>
    <property type="molecule type" value="Genomic_DNA"/>
</dbReference>
<protein>
    <recommendedName>
        <fullName evidence="4">Integral membrane protein, YkoY family</fullName>
    </recommendedName>
</protein>
<dbReference type="eggNOG" id="COG2899">
    <property type="taxonomic scope" value="Bacteria"/>
</dbReference>
<keyword evidence="1" id="KW-0472">Membrane</keyword>
<feature type="transmembrane region" description="Helical" evidence="1">
    <location>
        <begin position="275"/>
        <end position="297"/>
    </location>
</feature>
<dbReference type="HOGENOM" id="CLU_034539_1_0_0"/>
<dbReference type="Proteomes" id="UP000010467">
    <property type="component" value="Chromosome"/>
</dbReference>
<dbReference type="OrthoDB" id="9806211at2"/>
<evidence type="ECO:0000313" key="2">
    <source>
        <dbReference type="EMBL" id="AFZ68848.1"/>
    </source>
</evidence>
<evidence type="ECO:0000313" key="3">
    <source>
        <dbReference type="Proteomes" id="UP000010467"/>
    </source>
</evidence>
<organism evidence="2 3">
    <name type="scientific">Deinococcus peraridilitoris (strain DSM 19664 / LMG 22246 / CIP 109416 / KR-200)</name>
    <dbReference type="NCBI Taxonomy" id="937777"/>
    <lineage>
        <taxon>Bacteria</taxon>
        <taxon>Thermotogati</taxon>
        <taxon>Deinococcota</taxon>
        <taxon>Deinococci</taxon>
        <taxon>Deinococcales</taxon>
        <taxon>Deinococcaceae</taxon>
        <taxon>Deinococcus</taxon>
    </lineage>
</organism>
<feature type="transmembrane region" description="Helical" evidence="1">
    <location>
        <begin position="123"/>
        <end position="144"/>
    </location>
</feature>
<keyword evidence="1" id="KW-1133">Transmembrane helix</keyword>
<evidence type="ECO:0000256" key="1">
    <source>
        <dbReference type="SAM" id="Phobius"/>
    </source>
</evidence>
<feature type="transmembrane region" description="Helical" evidence="1">
    <location>
        <begin position="73"/>
        <end position="103"/>
    </location>
</feature>
<dbReference type="KEGG" id="dpd:Deipe_3412"/>
<dbReference type="STRING" id="937777.Deipe_3412"/>
<dbReference type="NCBIfam" id="NF010613">
    <property type="entry name" value="PRK14013.1-3"/>
    <property type="match status" value="1"/>
</dbReference>
<dbReference type="RefSeq" id="WP_015237146.1">
    <property type="nucleotide sequence ID" value="NC_019793.1"/>
</dbReference>
<feature type="transmembrane region" description="Helical" evidence="1">
    <location>
        <begin position="248"/>
        <end position="269"/>
    </location>
</feature>
<dbReference type="InterPro" id="IPR007427">
    <property type="entry name" value="DUF475"/>
</dbReference>
<dbReference type="PANTHER" id="PTHR30238:SF4">
    <property type="entry name" value="SLL1022 PROTEIN"/>
    <property type="match status" value="1"/>
</dbReference>
<feature type="transmembrane region" description="Helical" evidence="1">
    <location>
        <begin position="309"/>
        <end position="328"/>
    </location>
</feature>
<evidence type="ECO:0008006" key="4">
    <source>
        <dbReference type="Google" id="ProtNLM"/>
    </source>
</evidence>
<gene>
    <name evidence="2" type="ordered locus">Deipe_3412</name>
</gene>
<dbReference type="PANTHER" id="PTHR30238">
    <property type="entry name" value="MEMBRANE BOUND PREDICTED REDOX MODULATOR"/>
    <property type="match status" value="1"/>
</dbReference>
<accession>L0A4N5</accession>